<dbReference type="EMBL" id="JAHRIP010047890">
    <property type="protein sequence ID" value="MEQ2299242.1"/>
    <property type="molecule type" value="Genomic_DNA"/>
</dbReference>
<accession>A0ABV0Z003</accession>
<sequence>MRANRGLYSLFRNNILENSLCLSILFRIQNSFSDLILLNPESVTTCSCTGSDCCSPLYCATAVSSCCQFKLRSFYVVIFMMHCEHTAGIQEYSNSIMRQSKTKITAYSKNHV</sequence>
<proteinExistence type="predicted"/>
<organism evidence="1 2">
    <name type="scientific">Ameca splendens</name>
    <dbReference type="NCBI Taxonomy" id="208324"/>
    <lineage>
        <taxon>Eukaryota</taxon>
        <taxon>Metazoa</taxon>
        <taxon>Chordata</taxon>
        <taxon>Craniata</taxon>
        <taxon>Vertebrata</taxon>
        <taxon>Euteleostomi</taxon>
        <taxon>Actinopterygii</taxon>
        <taxon>Neopterygii</taxon>
        <taxon>Teleostei</taxon>
        <taxon>Neoteleostei</taxon>
        <taxon>Acanthomorphata</taxon>
        <taxon>Ovalentaria</taxon>
        <taxon>Atherinomorphae</taxon>
        <taxon>Cyprinodontiformes</taxon>
        <taxon>Goodeidae</taxon>
        <taxon>Ameca</taxon>
    </lineage>
</organism>
<evidence type="ECO:0000313" key="2">
    <source>
        <dbReference type="Proteomes" id="UP001469553"/>
    </source>
</evidence>
<name>A0ABV0Z003_9TELE</name>
<comment type="caution">
    <text evidence="1">The sequence shown here is derived from an EMBL/GenBank/DDBJ whole genome shotgun (WGS) entry which is preliminary data.</text>
</comment>
<reference evidence="1 2" key="1">
    <citation type="submission" date="2021-06" db="EMBL/GenBank/DDBJ databases">
        <authorList>
            <person name="Palmer J.M."/>
        </authorList>
    </citation>
    <scope>NUCLEOTIDE SEQUENCE [LARGE SCALE GENOMIC DNA]</scope>
    <source>
        <strain evidence="1 2">AS_MEX2019</strain>
        <tissue evidence="1">Muscle</tissue>
    </source>
</reference>
<protein>
    <submittedName>
        <fullName evidence="1">Uncharacterized protein</fullName>
    </submittedName>
</protein>
<evidence type="ECO:0000313" key="1">
    <source>
        <dbReference type="EMBL" id="MEQ2299242.1"/>
    </source>
</evidence>
<gene>
    <name evidence="1" type="ORF">AMECASPLE_013310</name>
</gene>
<keyword evidence="2" id="KW-1185">Reference proteome</keyword>
<dbReference type="Proteomes" id="UP001469553">
    <property type="component" value="Unassembled WGS sequence"/>
</dbReference>